<evidence type="ECO:0000256" key="9">
    <source>
        <dbReference type="ARBA" id="ARBA00066480"/>
    </source>
</evidence>
<dbReference type="Proteomes" id="UP000256970">
    <property type="component" value="Unassembled WGS sequence"/>
</dbReference>
<dbReference type="EMBL" id="FNXT01000864">
    <property type="protein sequence ID" value="SZX68522.1"/>
    <property type="molecule type" value="Genomic_DNA"/>
</dbReference>
<comment type="function">
    <text evidence="8">Hydrolyzes UDP-glucose to glucose 1-phosphate and UMP and ADP-ribose to ribose 5-phosphate and AMP. The physiological substrate is probably UDP-glucose. Poor activity on other substrates such as ADP-glucose, CDP-glucose, GDP-glucose and GDP-mannose.</text>
</comment>
<dbReference type="PANTHER" id="PTHR11839">
    <property type="entry name" value="UDP/ADP-SUGAR PYROPHOSPHATASE"/>
    <property type="match status" value="1"/>
</dbReference>
<evidence type="ECO:0000256" key="7">
    <source>
        <dbReference type="ARBA" id="ARBA00051086"/>
    </source>
</evidence>
<keyword evidence="4" id="KW-0963">Cytoplasm</keyword>
<dbReference type="AlphaFoldDB" id="A0A383VUR1"/>
<dbReference type="GO" id="GO:0006753">
    <property type="term" value="P:nucleoside phosphate metabolic process"/>
    <property type="evidence" value="ECO:0007669"/>
    <property type="project" value="TreeGrafter"/>
</dbReference>
<dbReference type="GO" id="GO:0046872">
    <property type="term" value="F:metal ion binding"/>
    <property type="evidence" value="ECO:0007669"/>
    <property type="project" value="InterPro"/>
</dbReference>
<dbReference type="Gene3D" id="3.90.79.10">
    <property type="entry name" value="Nucleoside Triphosphate Pyrophosphohydrolase"/>
    <property type="match status" value="1"/>
</dbReference>
<keyword evidence="6" id="KW-0460">Magnesium</keyword>
<evidence type="ECO:0000256" key="1">
    <source>
        <dbReference type="ARBA" id="ARBA00001946"/>
    </source>
</evidence>
<comment type="subunit">
    <text evidence="3">Homodimer.</text>
</comment>
<dbReference type="InterPro" id="IPR004385">
    <property type="entry name" value="NDP_pyrophosphatase"/>
</dbReference>
<keyword evidence="13" id="KW-1185">Reference proteome</keyword>
<evidence type="ECO:0000256" key="3">
    <source>
        <dbReference type="ARBA" id="ARBA00011738"/>
    </source>
</evidence>
<evidence type="ECO:0000256" key="8">
    <source>
        <dbReference type="ARBA" id="ARBA00054674"/>
    </source>
</evidence>
<dbReference type="SUPFAM" id="SSF55811">
    <property type="entry name" value="Nudix"/>
    <property type="match status" value="1"/>
</dbReference>
<dbReference type="PANTHER" id="PTHR11839:SF15">
    <property type="entry name" value="URIDINE DIPHOSPHATE GLUCOSE PYROPHOSPHATASE NUDT14"/>
    <property type="match status" value="1"/>
</dbReference>
<evidence type="ECO:0000313" key="12">
    <source>
        <dbReference type="EMBL" id="SZX68522.1"/>
    </source>
</evidence>
<evidence type="ECO:0000256" key="6">
    <source>
        <dbReference type="ARBA" id="ARBA00022842"/>
    </source>
</evidence>
<evidence type="ECO:0000256" key="10">
    <source>
        <dbReference type="ARBA" id="ARBA00071467"/>
    </source>
</evidence>
<comment type="cofactor">
    <cofactor evidence="1">
        <name>Mg(2+)</name>
        <dbReference type="ChEBI" id="CHEBI:18420"/>
    </cofactor>
</comment>
<organism evidence="12 13">
    <name type="scientific">Tetradesmus obliquus</name>
    <name type="common">Green alga</name>
    <name type="synonym">Acutodesmus obliquus</name>
    <dbReference type="NCBI Taxonomy" id="3088"/>
    <lineage>
        <taxon>Eukaryota</taxon>
        <taxon>Viridiplantae</taxon>
        <taxon>Chlorophyta</taxon>
        <taxon>core chlorophytes</taxon>
        <taxon>Chlorophyceae</taxon>
        <taxon>CS clade</taxon>
        <taxon>Sphaeropleales</taxon>
        <taxon>Scenedesmaceae</taxon>
        <taxon>Tetradesmus</taxon>
    </lineage>
</organism>
<evidence type="ECO:0000313" key="13">
    <source>
        <dbReference type="Proteomes" id="UP000256970"/>
    </source>
</evidence>
<sequence length="265" mass="28007">MANAAGDLYPHGLKSLSPATTVEKTLQRLGSKFEVVPLPGDSAFVRPASILYELDGKQRRWDIIQAHSSVACVLYHSDMDAFLVVRQFRPAVYAHRLREAAADGKPAPDRTAGFTIELCAGLVDKAKSLSQIVVEEIHEEVGYDVSVEDVRQVSAAVAAAGNNGAISSMFYAQVDNSKRVNAGGGLEHTGEAIEVLALPFAAVPAFVLDITIPKSTGLMFGLLWAHNGLLSGELPGRAASLEGGELSLKATAEGDALTLKSVLPS</sequence>
<evidence type="ECO:0000256" key="11">
    <source>
        <dbReference type="ARBA" id="ARBA00080475"/>
    </source>
</evidence>
<proteinExistence type="predicted"/>
<comment type="catalytic activity">
    <reaction evidence="7">
        <text>UDP-sugar + H2O = UMP + alpha-D-aldose 1-phosphate.</text>
        <dbReference type="EC" id="3.6.1.45"/>
    </reaction>
</comment>
<keyword evidence="5" id="KW-0378">Hydrolase</keyword>
<dbReference type="InterPro" id="IPR015797">
    <property type="entry name" value="NUDIX_hydrolase-like_dom_sf"/>
</dbReference>
<name>A0A383VUR1_TETOB</name>
<dbReference type="CDD" id="cd18887">
    <property type="entry name" value="NUDIX_UGPPase_Nudt14"/>
    <property type="match status" value="1"/>
</dbReference>
<dbReference type="FunFam" id="3.90.79.10:FF:000035">
    <property type="entry name" value="Uridine diphosphate glucose pyrophosphatase"/>
    <property type="match status" value="1"/>
</dbReference>
<accession>A0A383VUR1</accession>
<dbReference type="GO" id="GO:0008768">
    <property type="term" value="F:UDP-sugar diphosphatase activity"/>
    <property type="evidence" value="ECO:0007669"/>
    <property type="project" value="UniProtKB-EC"/>
</dbReference>
<evidence type="ECO:0000256" key="4">
    <source>
        <dbReference type="ARBA" id="ARBA00022490"/>
    </source>
</evidence>
<evidence type="ECO:0000256" key="5">
    <source>
        <dbReference type="ARBA" id="ARBA00022801"/>
    </source>
</evidence>
<evidence type="ECO:0000256" key="2">
    <source>
        <dbReference type="ARBA" id="ARBA00004496"/>
    </source>
</evidence>
<dbReference type="NCBIfam" id="TIGR00052">
    <property type="entry name" value="nudix-type nucleoside diphosphatase, YffH/AdpP family"/>
    <property type="match status" value="1"/>
</dbReference>
<dbReference type="EC" id="3.6.1.45" evidence="9"/>
<gene>
    <name evidence="12" type="ORF">BQ4739_LOCUS8867</name>
</gene>
<dbReference type="GO" id="GO:0005737">
    <property type="term" value="C:cytoplasm"/>
    <property type="evidence" value="ECO:0007669"/>
    <property type="project" value="UniProtKB-SubCell"/>
</dbReference>
<comment type="subcellular location">
    <subcellularLocation>
        <location evidence="2">Cytoplasm</location>
    </subcellularLocation>
</comment>
<reference evidence="12 13" key="1">
    <citation type="submission" date="2016-10" db="EMBL/GenBank/DDBJ databases">
        <authorList>
            <person name="Cai Z."/>
        </authorList>
    </citation>
    <scope>NUCLEOTIDE SEQUENCE [LARGE SCALE GENOMIC DNA]</scope>
</reference>
<protein>
    <recommendedName>
        <fullName evidence="10">Uridine diphosphate glucose pyrophosphatase NUDT14</fullName>
        <ecNumber evidence="9">3.6.1.45</ecNumber>
    </recommendedName>
    <alternativeName>
        <fullName evidence="11">Nucleoside diphosphate-linked moiety X motif 14</fullName>
    </alternativeName>
</protein>
<dbReference type="STRING" id="3088.A0A383VUR1"/>
<dbReference type="GO" id="GO:0019693">
    <property type="term" value="P:ribose phosphate metabolic process"/>
    <property type="evidence" value="ECO:0007669"/>
    <property type="project" value="TreeGrafter"/>
</dbReference>